<evidence type="ECO:0000313" key="1">
    <source>
        <dbReference type="EMBL" id="KAF7269261.1"/>
    </source>
</evidence>
<comment type="caution">
    <text evidence="1">The sequence shown here is derived from an EMBL/GenBank/DDBJ whole genome shotgun (WGS) entry which is preliminary data.</text>
</comment>
<proteinExistence type="predicted"/>
<reference evidence="1" key="1">
    <citation type="submission" date="2020-08" db="EMBL/GenBank/DDBJ databases">
        <title>Genome sequencing and assembly of the red palm weevil Rhynchophorus ferrugineus.</title>
        <authorList>
            <person name="Dias G.B."/>
            <person name="Bergman C.M."/>
            <person name="Manee M."/>
        </authorList>
    </citation>
    <scope>NUCLEOTIDE SEQUENCE</scope>
    <source>
        <strain evidence="1">AA-2017</strain>
        <tissue evidence="1">Whole larva</tissue>
    </source>
</reference>
<dbReference type="EMBL" id="JAACXV010014245">
    <property type="protein sequence ID" value="KAF7269261.1"/>
    <property type="molecule type" value="Genomic_DNA"/>
</dbReference>
<name>A0A834M268_RHYFE</name>
<dbReference type="Proteomes" id="UP000625711">
    <property type="component" value="Unassembled WGS sequence"/>
</dbReference>
<dbReference type="AlphaFoldDB" id="A0A834M268"/>
<gene>
    <name evidence="1" type="ORF">GWI33_017717</name>
</gene>
<evidence type="ECO:0000313" key="2">
    <source>
        <dbReference type="Proteomes" id="UP000625711"/>
    </source>
</evidence>
<keyword evidence="2" id="KW-1185">Reference proteome</keyword>
<accession>A0A834M268</accession>
<sequence length="110" mass="12135">METVLADAIWRKIEMRERDGAGAPSPYSFYYGGTCSTLKADAVPLCSRPEWSCERALAALDLSRPYCCKAKIDREGLGVSGGLQEETDGVDDEGIELLFEECFDTADRED</sequence>
<organism evidence="1 2">
    <name type="scientific">Rhynchophorus ferrugineus</name>
    <name type="common">Red palm weevil</name>
    <name type="synonym">Curculio ferrugineus</name>
    <dbReference type="NCBI Taxonomy" id="354439"/>
    <lineage>
        <taxon>Eukaryota</taxon>
        <taxon>Metazoa</taxon>
        <taxon>Ecdysozoa</taxon>
        <taxon>Arthropoda</taxon>
        <taxon>Hexapoda</taxon>
        <taxon>Insecta</taxon>
        <taxon>Pterygota</taxon>
        <taxon>Neoptera</taxon>
        <taxon>Endopterygota</taxon>
        <taxon>Coleoptera</taxon>
        <taxon>Polyphaga</taxon>
        <taxon>Cucujiformia</taxon>
        <taxon>Curculionidae</taxon>
        <taxon>Dryophthorinae</taxon>
        <taxon>Rhynchophorus</taxon>
    </lineage>
</organism>
<protein>
    <submittedName>
        <fullName evidence="1">Uncharacterized protein</fullName>
    </submittedName>
</protein>